<keyword evidence="2" id="KW-0508">mRNA splicing</keyword>
<keyword evidence="4" id="KW-1133">Transmembrane helix</keyword>
<evidence type="ECO:0000256" key="2">
    <source>
        <dbReference type="ARBA" id="ARBA00023187"/>
    </source>
</evidence>
<keyword evidence="4" id="KW-0812">Transmembrane</keyword>
<protein>
    <recommendedName>
        <fullName evidence="5">RRM domain-containing protein</fullName>
    </recommendedName>
</protein>
<proteinExistence type="predicted"/>
<keyword evidence="1" id="KW-0507">mRNA processing</keyword>
<evidence type="ECO:0000259" key="5">
    <source>
        <dbReference type="PROSITE" id="PS50102"/>
    </source>
</evidence>
<dbReference type="InterPro" id="IPR000504">
    <property type="entry name" value="RRM_dom"/>
</dbReference>
<sequence>MSRVYVGNLDSRTTEKDLEDEFRTFGVLRRYTTVEMDIVFCLICIGWVVILSYWVQNVMLYSKNYCLNLCSVWVARRPPGYGFVEFDDRRDALDAIHDLDGKICLFNLMNFRDEIGYFGDGSPLLTEAEGVEALVLPAIAVALAMAVGVKIEAHEGEDLLVVAAILLKVGHQLIVVEILLMLIEVAAQERENLLVAAIRLGVDLLLIGVKLLLLSISIPAELSFCPGPEKNYSPSLPNHPEQSPYANGSYGISKMVLGSVLAGMMNHWQMLEKIRNFMALLSFWFCQDIPIKFIPTGV</sequence>
<gene>
    <name evidence="6" type="ORF">ZIOFF_038082</name>
</gene>
<reference evidence="6 7" key="1">
    <citation type="submission" date="2020-08" db="EMBL/GenBank/DDBJ databases">
        <title>Plant Genome Project.</title>
        <authorList>
            <person name="Zhang R.-G."/>
        </authorList>
    </citation>
    <scope>NUCLEOTIDE SEQUENCE [LARGE SCALE GENOMIC DNA]</scope>
    <source>
        <tissue evidence="6">Rhizome</tissue>
    </source>
</reference>
<dbReference type="InterPro" id="IPR035979">
    <property type="entry name" value="RBD_domain_sf"/>
</dbReference>
<evidence type="ECO:0000256" key="3">
    <source>
        <dbReference type="PROSITE-ProRule" id="PRU00176"/>
    </source>
</evidence>
<dbReference type="InterPro" id="IPR012677">
    <property type="entry name" value="Nucleotide-bd_a/b_plait_sf"/>
</dbReference>
<keyword evidence="7" id="KW-1185">Reference proteome</keyword>
<comment type="caution">
    <text evidence="6">The sequence shown here is derived from an EMBL/GenBank/DDBJ whole genome shotgun (WGS) entry which is preliminary data.</text>
</comment>
<dbReference type="PROSITE" id="PS50102">
    <property type="entry name" value="RRM"/>
    <property type="match status" value="1"/>
</dbReference>
<dbReference type="SMART" id="SM00360">
    <property type="entry name" value="RRM"/>
    <property type="match status" value="1"/>
</dbReference>
<accession>A0A8J5GLC2</accession>
<feature type="domain" description="RRM" evidence="5">
    <location>
        <begin position="2"/>
        <end position="102"/>
    </location>
</feature>
<dbReference type="PANTHER" id="PTHR23147">
    <property type="entry name" value="SERINE/ARGININE RICH SPLICING FACTOR"/>
    <property type="match status" value="1"/>
</dbReference>
<dbReference type="GO" id="GO:0006397">
    <property type="term" value="P:mRNA processing"/>
    <property type="evidence" value="ECO:0007669"/>
    <property type="project" value="UniProtKB-KW"/>
</dbReference>
<keyword evidence="4" id="KW-0472">Membrane</keyword>
<dbReference type="Gene3D" id="3.30.70.330">
    <property type="match status" value="1"/>
</dbReference>
<evidence type="ECO:0000313" key="6">
    <source>
        <dbReference type="EMBL" id="KAG6505717.1"/>
    </source>
</evidence>
<dbReference type="SUPFAM" id="SSF54928">
    <property type="entry name" value="RNA-binding domain, RBD"/>
    <property type="match status" value="1"/>
</dbReference>
<dbReference type="GO" id="GO:0008380">
    <property type="term" value="P:RNA splicing"/>
    <property type="evidence" value="ECO:0007669"/>
    <property type="project" value="UniProtKB-KW"/>
</dbReference>
<organism evidence="6 7">
    <name type="scientific">Zingiber officinale</name>
    <name type="common">Ginger</name>
    <name type="synonym">Amomum zingiber</name>
    <dbReference type="NCBI Taxonomy" id="94328"/>
    <lineage>
        <taxon>Eukaryota</taxon>
        <taxon>Viridiplantae</taxon>
        <taxon>Streptophyta</taxon>
        <taxon>Embryophyta</taxon>
        <taxon>Tracheophyta</taxon>
        <taxon>Spermatophyta</taxon>
        <taxon>Magnoliopsida</taxon>
        <taxon>Liliopsida</taxon>
        <taxon>Zingiberales</taxon>
        <taxon>Zingiberaceae</taxon>
        <taxon>Zingiber</taxon>
    </lineage>
</organism>
<dbReference type="Proteomes" id="UP000734854">
    <property type="component" value="Unassembled WGS sequence"/>
</dbReference>
<name>A0A8J5GLC2_ZINOF</name>
<dbReference type="GO" id="GO:0003723">
    <property type="term" value="F:RNA binding"/>
    <property type="evidence" value="ECO:0007669"/>
    <property type="project" value="UniProtKB-UniRule"/>
</dbReference>
<evidence type="ECO:0000256" key="1">
    <source>
        <dbReference type="ARBA" id="ARBA00022664"/>
    </source>
</evidence>
<dbReference type="InterPro" id="IPR050907">
    <property type="entry name" value="SRSF"/>
</dbReference>
<dbReference type="AlphaFoldDB" id="A0A8J5GLC2"/>
<dbReference type="Pfam" id="PF00076">
    <property type="entry name" value="RRM_1"/>
    <property type="match status" value="2"/>
</dbReference>
<evidence type="ECO:0000256" key="4">
    <source>
        <dbReference type="SAM" id="Phobius"/>
    </source>
</evidence>
<evidence type="ECO:0000313" key="7">
    <source>
        <dbReference type="Proteomes" id="UP000734854"/>
    </source>
</evidence>
<keyword evidence="3" id="KW-0694">RNA-binding</keyword>
<dbReference type="EMBL" id="JACMSC010000010">
    <property type="protein sequence ID" value="KAG6505717.1"/>
    <property type="molecule type" value="Genomic_DNA"/>
</dbReference>
<feature type="transmembrane region" description="Helical" evidence="4">
    <location>
        <begin position="38"/>
        <end position="55"/>
    </location>
</feature>